<keyword evidence="3" id="KW-1185">Reference proteome</keyword>
<feature type="compositionally biased region" description="Basic residues" evidence="1">
    <location>
        <begin position="13"/>
        <end position="22"/>
    </location>
</feature>
<gene>
    <name evidence="2" type="ORF">KOW79_011874</name>
</gene>
<evidence type="ECO:0000313" key="3">
    <source>
        <dbReference type="Proteomes" id="UP000824219"/>
    </source>
</evidence>
<comment type="caution">
    <text evidence="2">The sequence shown here is derived from an EMBL/GenBank/DDBJ whole genome shotgun (WGS) entry which is preliminary data.</text>
</comment>
<feature type="region of interest" description="Disordered" evidence="1">
    <location>
        <begin position="1"/>
        <end position="36"/>
    </location>
</feature>
<accession>A0A9D3NQN4</accession>
<organism evidence="2 3">
    <name type="scientific">Hemibagrus wyckioides</name>
    <dbReference type="NCBI Taxonomy" id="337641"/>
    <lineage>
        <taxon>Eukaryota</taxon>
        <taxon>Metazoa</taxon>
        <taxon>Chordata</taxon>
        <taxon>Craniata</taxon>
        <taxon>Vertebrata</taxon>
        <taxon>Euteleostomi</taxon>
        <taxon>Actinopterygii</taxon>
        <taxon>Neopterygii</taxon>
        <taxon>Teleostei</taxon>
        <taxon>Ostariophysi</taxon>
        <taxon>Siluriformes</taxon>
        <taxon>Bagridae</taxon>
        <taxon>Hemibagrus</taxon>
    </lineage>
</organism>
<name>A0A9D3NQN4_9TELE</name>
<protein>
    <submittedName>
        <fullName evidence="2">Uncharacterized protein</fullName>
    </submittedName>
</protein>
<feature type="compositionally biased region" description="Low complexity" evidence="1">
    <location>
        <begin position="94"/>
        <end position="105"/>
    </location>
</feature>
<dbReference type="AlphaFoldDB" id="A0A9D3NQN4"/>
<dbReference type="Proteomes" id="UP000824219">
    <property type="component" value="Linkage Group LG13"/>
</dbReference>
<sequence>MSEEAKEKGNSKSAHRKKKGKKCSVINHKPYSTQNRVKADALEETELAQSVPGSHEPIFSDVRQAHARKQLLKKLKCSSAITINSAKTRQRNPSSLTSLSTSLEL</sequence>
<evidence type="ECO:0000313" key="2">
    <source>
        <dbReference type="EMBL" id="KAG7325558.1"/>
    </source>
</evidence>
<feature type="compositionally biased region" description="Basic and acidic residues" evidence="1">
    <location>
        <begin position="1"/>
        <end position="10"/>
    </location>
</feature>
<dbReference type="EMBL" id="JAHKSW010000013">
    <property type="protein sequence ID" value="KAG7325558.1"/>
    <property type="molecule type" value="Genomic_DNA"/>
</dbReference>
<feature type="region of interest" description="Disordered" evidence="1">
    <location>
        <begin position="86"/>
        <end position="105"/>
    </location>
</feature>
<evidence type="ECO:0000256" key="1">
    <source>
        <dbReference type="SAM" id="MobiDB-lite"/>
    </source>
</evidence>
<reference evidence="2 3" key="1">
    <citation type="submission" date="2021-06" db="EMBL/GenBank/DDBJ databases">
        <title>Chromosome-level genome assembly of the red-tail catfish (Hemibagrus wyckioides).</title>
        <authorList>
            <person name="Shao F."/>
        </authorList>
    </citation>
    <scope>NUCLEOTIDE SEQUENCE [LARGE SCALE GENOMIC DNA]</scope>
    <source>
        <strain evidence="2">EC202008001</strain>
        <tissue evidence="2">Blood</tissue>
    </source>
</reference>
<proteinExistence type="predicted"/>